<accession>A0AAE9DAY4</accession>
<dbReference type="AlphaFoldDB" id="A0AAE9DAY4"/>
<dbReference type="PANTHER" id="PTHR22899:SF0">
    <property type="entry name" value="F-BOX ASSOCIATED DOMAIN-CONTAINING PROTEIN-RELATED"/>
    <property type="match status" value="1"/>
</dbReference>
<gene>
    <name evidence="2" type="ORF">L3Y34_001046</name>
</gene>
<evidence type="ECO:0000259" key="1">
    <source>
        <dbReference type="Pfam" id="PF00646"/>
    </source>
</evidence>
<dbReference type="InterPro" id="IPR053222">
    <property type="entry name" value="Zygotic_Embryogenesis-Asso"/>
</dbReference>
<dbReference type="PANTHER" id="PTHR22899">
    <property type="entry name" value="CYCLIN-RELATED F-BOX FAMILY"/>
    <property type="match status" value="1"/>
</dbReference>
<reference evidence="2 3" key="1">
    <citation type="submission" date="2022-05" db="EMBL/GenBank/DDBJ databases">
        <title>Chromosome-level reference genomes for two strains of Caenorhabditis briggsae: an improved platform for comparative genomics.</title>
        <authorList>
            <person name="Stevens L."/>
            <person name="Andersen E.C."/>
        </authorList>
    </citation>
    <scope>NUCLEOTIDE SEQUENCE [LARGE SCALE GENOMIC DNA]</scope>
    <source>
        <strain evidence="2">QX1410_ONT</strain>
        <tissue evidence="2">Whole-organism</tissue>
    </source>
</reference>
<evidence type="ECO:0000313" key="2">
    <source>
        <dbReference type="EMBL" id="ULU00261.1"/>
    </source>
</evidence>
<name>A0AAE9DAY4_CAEBR</name>
<protein>
    <recommendedName>
        <fullName evidence="1">F-box domain-containing protein</fullName>
    </recommendedName>
</protein>
<dbReference type="EMBL" id="CP090893">
    <property type="protein sequence ID" value="ULU00261.1"/>
    <property type="molecule type" value="Genomic_DNA"/>
</dbReference>
<dbReference type="InterPro" id="IPR001810">
    <property type="entry name" value="F-box_dom"/>
</dbReference>
<dbReference type="Proteomes" id="UP000827892">
    <property type="component" value="Chromosome III"/>
</dbReference>
<feature type="domain" description="F-box" evidence="1">
    <location>
        <begin position="15"/>
        <end position="51"/>
    </location>
</feature>
<sequence>MCSTSSYSSRMSVFRLPETVQAAILRNMSAYDIINTSFTSQTSKRIIRSYRYCISRPSFIIQIAPEMSRECIQIRNVDTDGTVLGKWIFHRSCKRPYDMDHIEEEEAVIRYSTPYEGVPTTHISSSHPTKTCKALLIHFRSVFRKMEFDVTFNGVVLTNEYLKEWRYLSLAASKLSFDCCFLERKFNRVFLKFVQPNQEISIADGEMDIRLEINAKKFTMNQAEYFNPEKFALYKAPHMDFPMDGISSFDFFLYIEQWIEGDHPNLKMVTRYGDKQRWRQFYKKCDKWTGGPRFHESEFGRFDCSNGYDIKSEDGTLGTFITDEEEELTRFVVWPKTH</sequence>
<proteinExistence type="predicted"/>
<dbReference type="Pfam" id="PF00646">
    <property type="entry name" value="F-box"/>
    <property type="match status" value="1"/>
</dbReference>
<evidence type="ECO:0000313" key="3">
    <source>
        <dbReference type="Proteomes" id="UP000827892"/>
    </source>
</evidence>
<organism evidence="2 3">
    <name type="scientific">Caenorhabditis briggsae</name>
    <dbReference type="NCBI Taxonomy" id="6238"/>
    <lineage>
        <taxon>Eukaryota</taxon>
        <taxon>Metazoa</taxon>
        <taxon>Ecdysozoa</taxon>
        <taxon>Nematoda</taxon>
        <taxon>Chromadorea</taxon>
        <taxon>Rhabditida</taxon>
        <taxon>Rhabditina</taxon>
        <taxon>Rhabditomorpha</taxon>
        <taxon>Rhabditoidea</taxon>
        <taxon>Rhabditidae</taxon>
        <taxon>Peloderinae</taxon>
        <taxon>Caenorhabditis</taxon>
    </lineage>
</organism>